<comment type="caution">
    <text evidence="3">The sequence shown here is derived from an EMBL/GenBank/DDBJ whole genome shotgun (WGS) entry which is preliminary data.</text>
</comment>
<evidence type="ECO:0000256" key="1">
    <source>
        <dbReference type="SAM" id="Coils"/>
    </source>
</evidence>
<reference evidence="3" key="2">
    <citation type="journal article" date="2024" name="Plant">
        <title>Genomic evolution and insights into agronomic trait innovations of Sesamum species.</title>
        <authorList>
            <person name="Miao H."/>
            <person name="Wang L."/>
            <person name="Qu L."/>
            <person name="Liu H."/>
            <person name="Sun Y."/>
            <person name="Le M."/>
            <person name="Wang Q."/>
            <person name="Wei S."/>
            <person name="Zheng Y."/>
            <person name="Lin W."/>
            <person name="Duan Y."/>
            <person name="Cao H."/>
            <person name="Xiong S."/>
            <person name="Wang X."/>
            <person name="Wei L."/>
            <person name="Li C."/>
            <person name="Ma Q."/>
            <person name="Ju M."/>
            <person name="Zhao R."/>
            <person name="Li G."/>
            <person name="Mu C."/>
            <person name="Tian Q."/>
            <person name="Mei H."/>
            <person name="Zhang T."/>
            <person name="Gao T."/>
            <person name="Zhang H."/>
        </authorList>
    </citation>
    <scope>NUCLEOTIDE SEQUENCE</scope>
    <source>
        <strain evidence="3">G02</strain>
    </source>
</reference>
<evidence type="ECO:0000256" key="2">
    <source>
        <dbReference type="SAM" id="MobiDB-lite"/>
    </source>
</evidence>
<feature type="region of interest" description="Disordered" evidence="2">
    <location>
        <begin position="237"/>
        <end position="260"/>
    </location>
</feature>
<reference evidence="3" key="1">
    <citation type="submission" date="2020-06" db="EMBL/GenBank/DDBJ databases">
        <authorList>
            <person name="Li T."/>
            <person name="Hu X."/>
            <person name="Zhang T."/>
            <person name="Song X."/>
            <person name="Zhang H."/>
            <person name="Dai N."/>
            <person name="Sheng W."/>
            <person name="Hou X."/>
            <person name="Wei L."/>
        </authorList>
    </citation>
    <scope>NUCLEOTIDE SEQUENCE</scope>
    <source>
        <strain evidence="3">G02</strain>
        <tissue evidence="3">Leaf</tissue>
    </source>
</reference>
<protein>
    <submittedName>
        <fullName evidence="3">IRK-interacting protein</fullName>
    </submittedName>
</protein>
<feature type="coiled-coil region" evidence="1">
    <location>
        <begin position="263"/>
        <end position="311"/>
    </location>
</feature>
<sequence>MGMILAGKMFKLPLPRRRSSELFSCSSPPALRFPSASPVSRHSPHLSAQDYPVFTPFSNLMKLIQYLQYKQSYDDEPLPGYQQILVENRNYGESWGEHAFDGGNVDETVLLDYRTPNASSRKGFPPDFMNCEVHVCPADDQVSVAGSCVNNSNIFGSSPGPDYFKRRRNSMGEIRSVSSCNKCRPAIISSEPDGLTKNGRKSNIVVPLTDSHSSLHSHPRNKGLNFSWLFPRLKKKNKNESSPVRSQAEEVPQMVKDSGTASVETLRKELTEANESRDAALNEVAEMKSSLEEFSQKLEYLETYCEELKKALRQAVQVKISLPAEKLINPPRRGKSIDGIAENSMPVSEEVMVEGFLQIRRILGQLDETDHTLVVCCFYNCQTPNTPKFYTIWRHHNQSLYQDFENCVFQKNGAQKLLDPQQDRQARFQSFVALRNLSWNEVLRKGTKFYSEEFSKYCDKKMSGIITTLGWTRPWSEQLLQAFFVAAKCIWLLHFQSAFGYSKSRRERSL</sequence>
<organism evidence="3">
    <name type="scientific">Sesamum radiatum</name>
    <name type="common">Black benniseed</name>
    <dbReference type="NCBI Taxonomy" id="300843"/>
    <lineage>
        <taxon>Eukaryota</taxon>
        <taxon>Viridiplantae</taxon>
        <taxon>Streptophyta</taxon>
        <taxon>Embryophyta</taxon>
        <taxon>Tracheophyta</taxon>
        <taxon>Spermatophyta</taxon>
        <taxon>Magnoliopsida</taxon>
        <taxon>eudicotyledons</taxon>
        <taxon>Gunneridae</taxon>
        <taxon>Pentapetalae</taxon>
        <taxon>asterids</taxon>
        <taxon>lamiids</taxon>
        <taxon>Lamiales</taxon>
        <taxon>Pedaliaceae</taxon>
        <taxon>Sesamum</taxon>
    </lineage>
</organism>
<dbReference type="PANTHER" id="PTHR31029:SF3">
    <property type="entry name" value="IRK-INTERACTING PROTEIN"/>
    <property type="match status" value="1"/>
</dbReference>
<dbReference type="InterPro" id="IPR042316">
    <property type="entry name" value="IRKI-like"/>
</dbReference>
<dbReference type="EMBL" id="JACGWJ010000005">
    <property type="protein sequence ID" value="KAL0418539.1"/>
    <property type="molecule type" value="Genomic_DNA"/>
</dbReference>
<accession>A0AAW2UMH0</accession>
<dbReference type="AlphaFoldDB" id="A0AAW2UMH0"/>
<proteinExistence type="predicted"/>
<evidence type="ECO:0000313" key="3">
    <source>
        <dbReference type="EMBL" id="KAL0418539.1"/>
    </source>
</evidence>
<keyword evidence="1" id="KW-0175">Coiled coil</keyword>
<name>A0AAW2UMH0_SESRA</name>
<dbReference type="PANTHER" id="PTHR31029">
    <property type="entry name" value="CYCLIN-DEPENDENT KINASE-LIKE PROTEIN"/>
    <property type="match status" value="1"/>
</dbReference>
<gene>
    <name evidence="3" type="ORF">Sradi_1267400</name>
</gene>